<dbReference type="Gene3D" id="1.10.10.10">
    <property type="entry name" value="Winged helix-like DNA-binding domain superfamily/Winged helix DNA-binding domain"/>
    <property type="match status" value="1"/>
</dbReference>
<evidence type="ECO:0000256" key="1">
    <source>
        <dbReference type="ARBA" id="ARBA00023015"/>
    </source>
</evidence>
<evidence type="ECO:0000313" key="5">
    <source>
        <dbReference type="EMBL" id="MDG0794633.1"/>
    </source>
</evidence>
<gene>
    <name evidence="5" type="ORF">OMP38_30180</name>
</gene>
<name>A0A9X4KM57_9BACL</name>
<dbReference type="PANTHER" id="PTHR44688">
    <property type="entry name" value="DNA-BINDING TRANSCRIPTIONAL ACTIVATOR DEVR_DOSR"/>
    <property type="match status" value="1"/>
</dbReference>
<dbReference type="GO" id="GO:0006355">
    <property type="term" value="P:regulation of DNA-templated transcription"/>
    <property type="evidence" value="ECO:0007669"/>
    <property type="project" value="InterPro"/>
</dbReference>
<evidence type="ECO:0000256" key="2">
    <source>
        <dbReference type="ARBA" id="ARBA00023125"/>
    </source>
</evidence>
<sequence length="70" mass="7804">MPSEPLTPREREVARRLVMGETNAQIGASLYMSEAAVKKHVNAMLSKYGLRNRTQLAARLLEKGAERLGH</sequence>
<feature type="domain" description="HTH luxR-type" evidence="4">
    <location>
        <begin position="1"/>
        <end position="64"/>
    </location>
</feature>
<dbReference type="PROSITE" id="PS50043">
    <property type="entry name" value="HTH_LUXR_2"/>
    <property type="match status" value="1"/>
</dbReference>
<dbReference type="PANTHER" id="PTHR44688:SF16">
    <property type="entry name" value="DNA-BINDING TRANSCRIPTIONAL ACTIVATOR DEVR_DOSR"/>
    <property type="match status" value="1"/>
</dbReference>
<dbReference type="Pfam" id="PF00196">
    <property type="entry name" value="GerE"/>
    <property type="match status" value="1"/>
</dbReference>
<keyword evidence="1" id="KW-0805">Transcription regulation</keyword>
<keyword evidence="6" id="KW-1185">Reference proteome</keyword>
<proteinExistence type="predicted"/>
<dbReference type="EMBL" id="JAPDHZ010000006">
    <property type="protein sequence ID" value="MDG0794633.1"/>
    <property type="molecule type" value="Genomic_DNA"/>
</dbReference>
<protein>
    <submittedName>
        <fullName evidence="5">LuxR C-terminal-related transcriptional regulator</fullName>
    </submittedName>
</protein>
<organism evidence="5 6">
    <name type="scientific">Cohnella ginsengisoli</name>
    <dbReference type="NCBI Taxonomy" id="425004"/>
    <lineage>
        <taxon>Bacteria</taxon>
        <taxon>Bacillati</taxon>
        <taxon>Bacillota</taxon>
        <taxon>Bacilli</taxon>
        <taxon>Bacillales</taxon>
        <taxon>Paenibacillaceae</taxon>
        <taxon>Cohnella</taxon>
    </lineage>
</organism>
<reference evidence="5 6" key="1">
    <citation type="submission" date="2022-10" db="EMBL/GenBank/DDBJ databases">
        <title>Comparative genomic analysis of Cohnella hashimotonis sp. nov., isolated from the International Space Station.</title>
        <authorList>
            <person name="Simpson A."/>
            <person name="Venkateswaran K."/>
        </authorList>
    </citation>
    <scope>NUCLEOTIDE SEQUENCE [LARGE SCALE GENOMIC DNA]</scope>
    <source>
        <strain evidence="5 6">DSM 18997</strain>
    </source>
</reference>
<dbReference type="PRINTS" id="PR00038">
    <property type="entry name" value="HTHLUXR"/>
</dbReference>
<dbReference type="CDD" id="cd06170">
    <property type="entry name" value="LuxR_C_like"/>
    <property type="match status" value="1"/>
</dbReference>
<dbReference type="SMART" id="SM00421">
    <property type="entry name" value="HTH_LUXR"/>
    <property type="match status" value="1"/>
</dbReference>
<keyword evidence="2" id="KW-0238">DNA-binding</keyword>
<accession>A0A9X4KM57</accession>
<dbReference type="Proteomes" id="UP001153387">
    <property type="component" value="Unassembled WGS sequence"/>
</dbReference>
<dbReference type="InterPro" id="IPR000792">
    <property type="entry name" value="Tscrpt_reg_LuxR_C"/>
</dbReference>
<evidence type="ECO:0000256" key="3">
    <source>
        <dbReference type="ARBA" id="ARBA00023163"/>
    </source>
</evidence>
<dbReference type="InterPro" id="IPR036388">
    <property type="entry name" value="WH-like_DNA-bd_sf"/>
</dbReference>
<dbReference type="InterPro" id="IPR016032">
    <property type="entry name" value="Sig_transdc_resp-reg_C-effctor"/>
</dbReference>
<evidence type="ECO:0000313" key="6">
    <source>
        <dbReference type="Proteomes" id="UP001153387"/>
    </source>
</evidence>
<dbReference type="AlphaFoldDB" id="A0A9X4KM57"/>
<evidence type="ECO:0000259" key="4">
    <source>
        <dbReference type="PROSITE" id="PS50043"/>
    </source>
</evidence>
<keyword evidence="3" id="KW-0804">Transcription</keyword>
<dbReference type="GO" id="GO:0003677">
    <property type="term" value="F:DNA binding"/>
    <property type="evidence" value="ECO:0007669"/>
    <property type="project" value="UniProtKB-KW"/>
</dbReference>
<comment type="caution">
    <text evidence="5">The sequence shown here is derived from an EMBL/GenBank/DDBJ whole genome shotgun (WGS) entry which is preliminary data.</text>
</comment>
<dbReference type="SUPFAM" id="SSF46894">
    <property type="entry name" value="C-terminal effector domain of the bipartite response regulators"/>
    <property type="match status" value="1"/>
</dbReference>